<evidence type="ECO:0000313" key="2">
    <source>
        <dbReference type="Proteomes" id="UP001386955"/>
    </source>
</evidence>
<name>A0AAN9SL79_PSOTE</name>
<evidence type="ECO:0000313" key="1">
    <source>
        <dbReference type="EMBL" id="KAK7399212.1"/>
    </source>
</evidence>
<organism evidence="1 2">
    <name type="scientific">Psophocarpus tetragonolobus</name>
    <name type="common">Winged bean</name>
    <name type="synonym">Dolichos tetragonolobus</name>
    <dbReference type="NCBI Taxonomy" id="3891"/>
    <lineage>
        <taxon>Eukaryota</taxon>
        <taxon>Viridiplantae</taxon>
        <taxon>Streptophyta</taxon>
        <taxon>Embryophyta</taxon>
        <taxon>Tracheophyta</taxon>
        <taxon>Spermatophyta</taxon>
        <taxon>Magnoliopsida</taxon>
        <taxon>eudicotyledons</taxon>
        <taxon>Gunneridae</taxon>
        <taxon>Pentapetalae</taxon>
        <taxon>rosids</taxon>
        <taxon>fabids</taxon>
        <taxon>Fabales</taxon>
        <taxon>Fabaceae</taxon>
        <taxon>Papilionoideae</taxon>
        <taxon>50 kb inversion clade</taxon>
        <taxon>NPAAA clade</taxon>
        <taxon>indigoferoid/millettioid clade</taxon>
        <taxon>Phaseoleae</taxon>
        <taxon>Psophocarpus</taxon>
    </lineage>
</organism>
<dbReference type="EMBL" id="JAYMYS010000003">
    <property type="protein sequence ID" value="KAK7399212.1"/>
    <property type="molecule type" value="Genomic_DNA"/>
</dbReference>
<sequence>MIGTPWVSRYLHVIPSGDETCGNYSRRFGQRGPRQVSDPSFLFQAVFLDHRVAISLLSFCSKMVSFSGGFFGTQLNWIRLNSILGPPSSGTQLN</sequence>
<dbReference type="AlphaFoldDB" id="A0AAN9SL79"/>
<proteinExistence type="predicted"/>
<comment type="caution">
    <text evidence="1">The sequence shown here is derived from an EMBL/GenBank/DDBJ whole genome shotgun (WGS) entry which is preliminary data.</text>
</comment>
<gene>
    <name evidence="1" type="ORF">VNO78_10391</name>
</gene>
<protein>
    <submittedName>
        <fullName evidence="1">Uncharacterized protein</fullName>
    </submittedName>
</protein>
<dbReference type="Proteomes" id="UP001386955">
    <property type="component" value="Unassembled WGS sequence"/>
</dbReference>
<accession>A0AAN9SL79</accession>
<keyword evidence="2" id="KW-1185">Reference proteome</keyword>
<reference evidence="1 2" key="1">
    <citation type="submission" date="2024-01" db="EMBL/GenBank/DDBJ databases">
        <title>The genomes of 5 underutilized Papilionoideae crops provide insights into root nodulation and disease resistanc.</title>
        <authorList>
            <person name="Jiang F."/>
        </authorList>
    </citation>
    <scope>NUCLEOTIDE SEQUENCE [LARGE SCALE GENOMIC DNA]</scope>
    <source>
        <strain evidence="1">DUOXIRENSHENG_FW03</strain>
        <tissue evidence="1">Leaves</tissue>
    </source>
</reference>